<reference evidence="3" key="2">
    <citation type="journal article" date="2024" name="Antonie Van Leeuwenhoek">
        <title>Roseihalotalea indica gen. nov., sp. nov., a halophilic Bacteroidetes from mesopelagic Southwest Indian Ocean with higher carbohydrate metabolic potential.</title>
        <authorList>
            <person name="Chen B."/>
            <person name="Zhang M."/>
            <person name="Lin D."/>
            <person name="Ye J."/>
            <person name="Tang K."/>
        </authorList>
    </citation>
    <scope>NUCLEOTIDE SEQUENCE</scope>
    <source>
        <strain evidence="3">TK19036</strain>
    </source>
</reference>
<dbReference type="Pfam" id="PF05532">
    <property type="entry name" value="CsbD"/>
    <property type="match status" value="1"/>
</dbReference>
<dbReference type="AlphaFoldDB" id="A0AA49JDV8"/>
<dbReference type="InterPro" id="IPR036629">
    <property type="entry name" value="YjbJ_sf"/>
</dbReference>
<feature type="domain" description="CsbD-like" evidence="2">
    <location>
        <begin position="6"/>
        <end position="56"/>
    </location>
</feature>
<evidence type="ECO:0000259" key="2">
    <source>
        <dbReference type="Pfam" id="PF05532"/>
    </source>
</evidence>
<gene>
    <name evidence="3" type="ORF">K4G66_29065</name>
</gene>
<proteinExistence type="inferred from homology"/>
<evidence type="ECO:0000313" key="3">
    <source>
        <dbReference type="EMBL" id="WKN36416.1"/>
    </source>
</evidence>
<dbReference type="InterPro" id="IPR008462">
    <property type="entry name" value="CsbD"/>
</dbReference>
<accession>A0AA49JDV8</accession>
<dbReference type="InterPro" id="IPR050423">
    <property type="entry name" value="UPF0337_stress_rsp"/>
</dbReference>
<evidence type="ECO:0000256" key="1">
    <source>
        <dbReference type="ARBA" id="ARBA00009129"/>
    </source>
</evidence>
<dbReference type="EMBL" id="CP120682">
    <property type="protein sequence ID" value="WKN36416.1"/>
    <property type="molecule type" value="Genomic_DNA"/>
</dbReference>
<protein>
    <submittedName>
        <fullName evidence="3">CsbD family protein</fullName>
    </submittedName>
</protein>
<dbReference type="PANTHER" id="PTHR34977">
    <property type="entry name" value="UPF0337 PROTEIN YJBJ"/>
    <property type="match status" value="1"/>
</dbReference>
<comment type="similarity">
    <text evidence="1">Belongs to the UPF0337 (CsbD) family.</text>
</comment>
<organism evidence="3">
    <name type="scientific">Roseihalotalea indica</name>
    <dbReference type="NCBI Taxonomy" id="2867963"/>
    <lineage>
        <taxon>Bacteria</taxon>
        <taxon>Pseudomonadati</taxon>
        <taxon>Bacteroidota</taxon>
        <taxon>Cytophagia</taxon>
        <taxon>Cytophagales</taxon>
        <taxon>Catalimonadaceae</taxon>
        <taxon>Roseihalotalea</taxon>
    </lineage>
</organism>
<reference evidence="3" key="1">
    <citation type="journal article" date="2023" name="Comput. Struct. Biotechnol. J.">
        <title>Discovery of a novel marine Bacteroidetes with a rich repertoire of carbohydrate-active enzymes.</title>
        <authorList>
            <person name="Chen B."/>
            <person name="Liu G."/>
            <person name="Chen Q."/>
            <person name="Wang H."/>
            <person name="Liu L."/>
            <person name="Tang K."/>
        </authorList>
    </citation>
    <scope>NUCLEOTIDE SEQUENCE</scope>
    <source>
        <strain evidence="3">TK19036</strain>
    </source>
</reference>
<name>A0AA49JDV8_9BACT</name>
<dbReference type="PANTHER" id="PTHR34977:SF1">
    <property type="entry name" value="UPF0337 PROTEIN YJBJ"/>
    <property type="match status" value="1"/>
</dbReference>
<dbReference type="SUPFAM" id="SSF69047">
    <property type="entry name" value="Hypothetical protein YjbJ"/>
    <property type="match status" value="1"/>
</dbReference>
<sequence length="61" mass="7087">MNDYTIKGNWNEKKGKLKQEYGTLTDDDLAFQEGKEDELVGRIQKKLGKTKDEIRKLISDI</sequence>
<dbReference type="Gene3D" id="1.10.1470.10">
    <property type="entry name" value="YjbJ"/>
    <property type="match status" value="1"/>
</dbReference>